<dbReference type="OrthoDB" id="2985014at2759"/>
<dbReference type="EMBL" id="KN847347">
    <property type="protein sequence ID" value="KIW36987.1"/>
    <property type="molecule type" value="Genomic_DNA"/>
</dbReference>
<dbReference type="PANTHER" id="PTHR43791">
    <property type="entry name" value="PERMEASE-RELATED"/>
    <property type="match status" value="1"/>
</dbReference>
<evidence type="ECO:0000313" key="8">
    <source>
        <dbReference type="Proteomes" id="UP000053342"/>
    </source>
</evidence>
<organism evidence="7 8">
    <name type="scientific">Exophiala oligosperma</name>
    <dbReference type="NCBI Taxonomy" id="215243"/>
    <lineage>
        <taxon>Eukaryota</taxon>
        <taxon>Fungi</taxon>
        <taxon>Dikarya</taxon>
        <taxon>Ascomycota</taxon>
        <taxon>Pezizomycotina</taxon>
        <taxon>Eurotiomycetes</taxon>
        <taxon>Chaetothyriomycetidae</taxon>
        <taxon>Chaetothyriales</taxon>
        <taxon>Herpotrichiellaceae</taxon>
        <taxon>Exophiala</taxon>
    </lineage>
</organism>
<feature type="transmembrane region" description="Helical" evidence="6">
    <location>
        <begin position="61"/>
        <end position="81"/>
    </location>
</feature>
<dbReference type="GeneID" id="27362959"/>
<gene>
    <name evidence="7" type="ORF">PV06_10885</name>
</gene>
<dbReference type="SUPFAM" id="SSF103473">
    <property type="entry name" value="MFS general substrate transporter"/>
    <property type="match status" value="1"/>
</dbReference>
<protein>
    <recommendedName>
        <fullName evidence="9">Major facilitator superfamily (MFS) profile domain-containing protein</fullName>
    </recommendedName>
</protein>
<proteinExistence type="predicted"/>
<keyword evidence="2" id="KW-0813">Transport</keyword>
<evidence type="ECO:0000256" key="2">
    <source>
        <dbReference type="ARBA" id="ARBA00022448"/>
    </source>
</evidence>
<evidence type="ECO:0000256" key="5">
    <source>
        <dbReference type="ARBA" id="ARBA00023136"/>
    </source>
</evidence>
<evidence type="ECO:0008006" key="9">
    <source>
        <dbReference type="Google" id="ProtNLM"/>
    </source>
</evidence>
<dbReference type="InterPro" id="IPR011701">
    <property type="entry name" value="MFS"/>
</dbReference>
<evidence type="ECO:0000313" key="7">
    <source>
        <dbReference type="EMBL" id="KIW36987.1"/>
    </source>
</evidence>
<evidence type="ECO:0000256" key="4">
    <source>
        <dbReference type="ARBA" id="ARBA00022989"/>
    </source>
</evidence>
<comment type="subcellular location">
    <subcellularLocation>
        <location evidence="1">Membrane</location>
        <topology evidence="1">Multi-pass membrane protein</topology>
    </subcellularLocation>
</comment>
<keyword evidence="8" id="KW-1185">Reference proteome</keyword>
<dbReference type="Pfam" id="PF07690">
    <property type="entry name" value="MFS_1"/>
    <property type="match status" value="1"/>
</dbReference>
<keyword evidence="4 6" id="KW-1133">Transmembrane helix</keyword>
<dbReference type="VEuPathDB" id="FungiDB:PV06_10885"/>
<evidence type="ECO:0000256" key="3">
    <source>
        <dbReference type="ARBA" id="ARBA00022692"/>
    </source>
</evidence>
<keyword evidence="5 6" id="KW-0472">Membrane</keyword>
<name>A0A0D2BHW1_9EURO</name>
<dbReference type="Proteomes" id="UP000053342">
    <property type="component" value="Unassembled WGS sequence"/>
</dbReference>
<feature type="transmembrane region" description="Helical" evidence="6">
    <location>
        <begin position="127"/>
        <end position="153"/>
    </location>
</feature>
<dbReference type="PANTHER" id="PTHR43791:SF50">
    <property type="entry name" value="TRANSPORTER, PUTATIVE (AFU_ORTHOLOGUE AFUA_2G00840)-RELATED"/>
    <property type="match status" value="1"/>
</dbReference>
<dbReference type="Gene3D" id="1.20.1250.20">
    <property type="entry name" value="MFS general substrate transporter like domains"/>
    <property type="match status" value="1"/>
</dbReference>
<dbReference type="InterPro" id="IPR036259">
    <property type="entry name" value="MFS_trans_sf"/>
</dbReference>
<dbReference type="RefSeq" id="XP_016257203.1">
    <property type="nucleotide sequence ID" value="XM_016412478.1"/>
</dbReference>
<keyword evidence="3 6" id="KW-0812">Transmembrane</keyword>
<evidence type="ECO:0000256" key="1">
    <source>
        <dbReference type="ARBA" id="ARBA00004141"/>
    </source>
</evidence>
<dbReference type="GO" id="GO:0016020">
    <property type="term" value="C:membrane"/>
    <property type="evidence" value="ECO:0007669"/>
    <property type="project" value="UniProtKB-SubCell"/>
</dbReference>
<feature type="transmembrane region" description="Helical" evidence="6">
    <location>
        <begin position="29"/>
        <end position="49"/>
    </location>
</feature>
<accession>A0A0D2BHW1</accession>
<dbReference type="GO" id="GO:0022857">
    <property type="term" value="F:transmembrane transporter activity"/>
    <property type="evidence" value="ECO:0007669"/>
    <property type="project" value="InterPro"/>
</dbReference>
<dbReference type="HOGENOM" id="CLU_1475179_0_0_1"/>
<dbReference type="AlphaFoldDB" id="A0A0D2BHW1"/>
<sequence>MFEAGFLPSVVVYLSTFYTRNELASRIGIFYAASVIAFAFGGLLAYGLFHIHNAGHYSWSFLFFTEGSLTILCGIFLALVIPRTLQSARWLGQDENAAAESRLLKLWTDKINPAFSWSEAFLKLKTFYIYIRSLISISFGVLLASNANFLAIITVRLGYSTVKTNLYTVAPDRFPSFLESDEA</sequence>
<evidence type="ECO:0000256" key="6">
    <source>
        <dbReference type="SAM" id="Phobius"/>
    </source>
</evidence>
<reference evidence="7 8" key="1">
    <citation type="submission" date="2015-01" db="EMBL/GenBank/DDBJ databases">
        <title>The Genome Sequence of Exophiala oligosperma CBS72588.</title>
        <authorList>
            <consortium name="The Broad Institute Genomics Platform"/>
            <person name="Cuomo C."/>
            <person name="de Hoog S."/>
            <person name="Gorbushina A."/>
            <person name="Stielow B."/>
            <person name="Teixiera M."/>
            <person name="Abouelleil A."/>
            <person name="Chapman S.B."/>
            <person name="Priest M."/>
            <person name="Young S.K."/>
            <person name="Wortman J."/>
            <person name="Nusbaum C."/>
            <person name="Birren B."/>
        </authorList>
    </citation>
    <scope>NUCLEOTIDE SEQUENCE [LARGE SCALE GENOMIC DNA]</scope>
    <source>
        <strain evidence="7 8">CBS 72588</strain>
    </source>
</reference>